<dbReference type="Gene3D" id="3.40.50.1820">
    <property type="entry name" value="alpha/beta hydrolase"/>
    <property type="match status" value="1"/>
</dbReference>
<dbReference type="STRING" id="515622.bpr_I0670"/>
<dbReference type="InterPro" id="IPR023198">
    <property type="entry name" value="PGP-like_dom2"/>
</dbReference>
<dbReference type="Pfam" id="PF13419">
    <property type="entry name" value="HAD_2"/>
    <property type="match status" value="1"/>
</dbReference>
<dbReference type="SUPFAM" id="SSF53474">
    <property type="entry name" value="alpha/beta-Hydrolases"/>
    <property type="match status" value="1"/>
</dbReference>
<evidence type="ECO:0000313" key="1">
    <source>
        <dbReference type="EMBL" id="ADL33415.1"/>
    </source>
</evidence>
<dbReference type="GO" id="GO:0004713">
    <property type="term" value="F:protein tyrosine kinase activity"/>
    <property type="evidence" value="ECO:0007669"/>
    <property type="project" value="TreeGrafter"/>
</dbReference>
<dbReference type="AlphaFoldDB" id="E0S0U0"/>
<dbReference type="InterPro" id="IPR029058">
    <property type="entry name" value="AB_hydrolase_fold"/>
</dbReference>
<keyword evidence="1" id="KW-0378">Hydrolase</keyword>
<accession>E0S0U0</accession>
<dbReference type="SFLD" id="SFLDG01129">
    <property type="entry name" value="C1.5:_HAD__Beta-PGM__Phosphata"/>
    <property type="match status" value="1"/>
</dbReference>
<organism evidence="1 2">
    <name type="scientific">Butyrivibrio proteoclasticus (strain ATCC 51982 / DSM 14932 / B316)</name>
    <name type="common">Clostridium proteoclasticum</name>
    <dbReference type="NCBI Taxonomy" id="515622"/>
    <lineage>
        <taxon>Bacteria</taxon>
        <taxon>Bacillati</taxon>
        <taxon>Bacillota</taxon>
        <taxon>Clostridia</taxon>
        <taxon>Lachnospirales</taxon>
        <taxon>Lachnospiraceae</taxon>
        <taxon>Butyrivibrio</taxon>
    </lineage>
</organism>
<name>E0S0U0_BUTPB</name>
<gene>
    <name evidence="1" type="ordered locus">bpr_I0670</name>
</gene>
<dbReference type="InterPro" id="IPR036412">
    <property type="entry name" value="HAD-like_sf"/>
</dbReference>
<dbReference type="KEGG" id="bpb:bpr_I0670"/>
<evidence type="ECO:0000313" key="2">
    <source>
        <dbReference type="Proteomes" id="UP000001299"/>
    </source>
</evidence>
<dbReference type="SUPFAM" id="SSF56784">
    <property type="entry name" value="HAD-like"/>
    <property type="match status" value="1"/>
</dbReference>
<dbReference type="eggNOG" id="COG0546">
    <property type="taxonomic scope" value="Bacteria"/>
</dbReference>
<dbReference type="InterPro" id="IPR050155">
    <property type="entry name" value="HAD-like_hydrolase_sf"/>
</dbReference>
<dbReference type="EMBL" id="CP001810">
    <property type="protein sequence ID" value="ADL33415.1"/>
    <property type="molecule type" value="Genomic_DNA"/>
</dbReference>
<dbReference type="Proteomes" id="UP000001299">
    <property type="component" value="Chromosome 1"/>
</dbReference>
<keyword evidence="2" id="KW-1185">Reference proteome</keyword>
<dbReference type="InterPro" id="IPR023214">
    <property type="entry name" value="HAD_sf"/>
</dbReference>
<sequence length="401" mass="45421">MNNNKIAVIFPGMGYHSDKPLLYFSKRLARENNYEIIEVNYEFPYKAREIMNDKARMKEAFEIAVSQIKEQLSQIDFGMYSDVVFIGKSIGTALAAHFDKELQVGARHIVFTPVPQTFEMLRENAGIVFHGLSDPWCPSDIAKKKCDELQLELITIDNANHSLETDSPLKDIDNLRSIMKKVRQFIKEYRVIMFDLDGTLTDSGRAITSSVEFALSHFGITDQPREKLQTFIGPSLYDSFVREYGMNDEDCNRAVALYRSIYEKERMYDVDIYDGIPQLLAALKERGLTVFLITSKPLVFAEKILEKIGLSKYFDHMVGPDLSDHSSDKKRLIENAITTYELEKNDCVMIGDTAYDIKGASDAGIDSIAVTYGYGNTEEMLNNGATHLAASARKVCDILRV</sequence>
<dbReference type="Gene3D" id="3.40.50.1000">
    <property type="entry name" value="HAD superfamily/HAD-like"/>
    <property type="match status" value="1"/>
</dbReference>
<dbReference type="FunFam" id="3.40.50.1000:FF:000022">
    <property type="entry name" value="Phosphoglycolate phosphatase"/>
    <property type="match status" value="1"/>
</dbReference>
<dbReference type="PANTHER" id="PTHR43434">
    <property type="entry name" value="PHOSPHOGLYCOLATE PHOSPHATASE"/>
    <property type="match status" value="1"/>
</dbReference>
<dbReference type="GO" id="GO:0005829">
    <property type="term" value="C:cytosol"/>
    <property type="evidence" value="ECO:0007669"/>
    <property type="project" value="TreeGrafter"/>
</dbReference>
<dbReference type="eggNOG" id="COG0400">
    <property type="taxonomic scope" value="Bacteria"/>
</dbReference>
<dbReference type="HOGENOM" id="CLU_686394_0_0_9"/>
<dbReference type="GO" id="GO:0016787">
    <property type="term" value="F:hydrolase activity"/>
    <property type="evidence" value="ECO:0007669"/>
    <property type="project" value="UniProtKB-KW"/>
</dbReference>
<dbReference type="SFLD" id="SFLDG01135">
    <property type="entry name" value="C1.5.6:_HAD__Beta-PGM__Phospha"/>
    <property type="match status" value="1"/>
</dbReference>
<reference evidence="1 2" key="1">
    <citation type="journal article" date="2010" name="PLoS ONE">
        <title>The glycobiome of the rumen bacterium Butyrivibrio proteoclasticus B316(T) highlights adaptation to a polysaccharide-rich environment.</title>
        <authorList>
            <person name="Kelly W.J."/>
            <person name="Leahy S.C."/>
            <person name="Altermann E."/>
            <person name="Yeoman C.J."/>
            <person name="Dunne J.C."/>
            <person name="Kong Z."/>
            <person name="Pacheco D.M."/>
            <person name="Li D."/>
            <person name="Noel S.J."/>
            <person name="Moon C.D."/>
            <person name="Cookson A.L."/>
            <person name="Attwood G.T."/>
        </authorList>
    </citation>
    <scope>NUCLEOTIDE SEQUENCE [LARGE SCALE GENOMIC DNA]</scope>
    <source>
        <strain evidence="2">ATCC 51982 / DSM 14932 / B316</strain>
    </source>
</reference>
<dbReference type="SFLD" id="SFLDS00003">
    <property type="entry name" value="Haloacid_Dehalogenase"/>
    <property type="match status" value="1"/>
</dbReference>
<dbReference type="RefSeq" id="WP_013280071.1">
    <property type="nucleotide sequence ID" value="NC_014387.1"/>
</dbReference>
<proteinExistence type="predicted"/>
<dbReference type="InterPro" id="IPR041492">
    <property type="entry name" value="HAD_2"/>
</dbReference>
<dbReference type="PANTHER" id="PTHR43434:SF20">
    <property type="entry name" value="5'-NUCLEOTIDASE"/>
    <property type="match status" value="1"/>
</dbReference>
<protein>
    <submittedName>
        <fullName evidence="1">Hydrolase HAD superfamily</fullName>
    </submittedName>
</protein>
<dbReference type="Gene3D" id="1.10.150.240">
    <property type="entry name" value="Putative phosphatase, domain 2"/>
    <property type="match status" value="1"/>
</dbReference>